<dbReference type="EnsemblPlants" id="TuG1812G0300003671.01.T02">
    <property type="protein sequence ID" value="TuG1812G0300003671.01.T02"/>
    <property type="gene ID" value="TuG1812G0300003671.01"/>
</dbReference>
<reference evidence="4" key="1">
    <citation type="journal article" date="2013" name="Nature">
        <title>Draft genome of the wheat A-genome progenitor Triticum urartu.</title>
        <authorList>
            <person name="Ling H.Q."/>
            <person name="Zhao S."/>
            <person name="Liu D."/>
            <person name="Wang J."/>
            <person name="Sun H."/>
            <person name="Zhang C."/>
            <person name="Fan H."/>
            <person name="Li D."/>
            <person name="Dong L."/>
            <person name="Tao Y."/>
            <person name="Gao C."/>
            <person name="Wu H."/>
            <person name="Li Y."/>
            <person name="Cui Y."/>
            <person name="Guo X."/>
            <person name="Zheng S."/>
            <person name="Wang B."/>
            <person name="Yu K."/>
            <person name="Liang Q."/>
            <person name="Yang W."/>
            <person name="Lou X."/>
            <person name="Chen J."/>
            <person name="Feng M."/>
            <person name="Jian J."/>
            <person name="Zhang X."/>
            <person name="Luo G."/>
            <person name="Jiang Y."/>
            <person name="Liu J."/>
            <person name="Wang Z."/>
            <person name="Sha Y."/>
            <person name="Zhang B."/>
            <person name="Wu H."/>
            <person name="Tang D."/>
            <person name="Shen Q."/>
            <person name="Xue P."/>
            <person name="Zou S."/>
            <person name="Wang X."/>
            <person name="Liu X."/>
            <person name="Wang F."/>
            <person name="Yang Y."/>
            <person name="An X."/>
            <person name="Dong Z."/>
            <person name="Zhang K."/>
            <person name="Zhang X."/>
            <person name="Luo M.C."/>
            <person name="Dvorak J."/>
            <person name="Tong Y."/>
            <person name="Wang J."/>
            <person name="Yang H."/>
            <person name="Li Z."/>
            <person name="Wang D."/>
            <person name="Zhang A."/>
            <person name="Wang J."/>
        </authorList>
    </citation>
    <scope>NUCLEOTIDE SEQUENCE</scope>
    <source>
        <strain evidence="4">cv. G1812</strain>
    </source>
</reference>
<accession>A0A8R7TXU5</accession>
<organism evidence="3 4">
    <name type="scientific">Triticum urartu</name>
    <name type="common">Red wild einkorn</name>
    <name type="synonym">Crithodium urartu</name>
    <dbReference type="NCBI Taxonomy" id="4572"/>
    <lineage>
        <taxon>Eukaryota</taxon>
        <taxon>Viridiplantae</taxon>
        <taxon>Streptophyta</taxon>
        <taxon>Embryophyta</taxon>
        <taxon>Tracheophyta</taxon>
        <taxon>Spermatophyta</taxon>
        <taxon>Magnoliopsida</taxon>
        <taxon>Liliopsida</taxon>
        <taxon>Poales</taxon>
        <taxon>Poaceae</taxon>
        <taxon>BOP clade</taxon>
        <taxon>Pooideae</taxon>
        <taxon>Triticodae</taxon>
        <taxon>Triticeae</taxon>
        <taxon>Triticinae</taxon>
        <taxon>Triticum</taxon>
    </lineage>
</organism>
<feature type="domain" description="Importin subunit beta-1/Transportin-1-like TPR repeats" evidence="2">
    <location>
        <begin position="66"/>
        <end position="123"/>
    </location>
</feature>
<sequence length="130" mass="15054">MPLVQSLGNICLYSCRYSCSPTLPHLCRSDRRYLPCLGSMFWKSFKKLLTHRTGLMFKKRTRLNMWLRQGICKAYSGILRGMKDPRIGFKVATHLFKFMEGVWADRSRDKSVMHAAVAVLTDFDLTIGSW</sequence>
<dbReference type="Pfam" id="PF25574">
    <property type="entry name" value="TPR_IMB1"/>
    <property type="match status" value="1"/>
</dbReference>
<dbReference type="Proteomes" id="UP000015106">
    <property type="component" value="Chromosome 3"/>
</dbReference>
<proteinExistence type="predicted"/>
<dbReference type="AlphaFoldDB" id="A0A8R7TXU5"/>
<dbReference type="Gene3D" id="1.25.10.10">
    <property type="entry name" value="Leucine-rich Repeat Variant"/>
    <property type="match status" value="1"/>
</dbReference>
<keyword evidence="4" id="KW-1185">Reference proteome</keyword>
<evidence type="ECO:0000313" key="4">
    <source>
        <dbReference type="Proteomes" id="UP000015106"/>
    </source>
</evidence>
<dbReference type="InterPro" id="IPR058584">
    <property type="entry name" value="IMB1_TNPO1-like_TPR"/>
</dbReference>
<evidence type="ECO:0000256" key="1">
    <source>
        <dbReference type="ARBA" id="ARBA00022737"/>
    </source>
</evidence>
<dbReference type="Gramene" id="TuG1812G0300003671.01.T02">
    <property type="protein sequence ID" value="TuG1812G0300003671.01.T02"/>
    <property type="gene ID" value="TuG1812G0300003671.01"/>
</dbReference>
<name>A0A8R7TXU5_TRIUA</name>
<keyword evidence="1" id="KW-0677">Repeat</keyword>
<evidence type="ECO:0000313" key="3">
    <source>
        <dbReference type="EnsemblPlants" id="TuG1812G0300003671.01.T02"/>
    </source>
</evidence>
<reference evidence="3" key="3">
    <citation type="submission" date="2022-06" db="UniProtKB">
        <authorList>
            <consortium name="EnsemblPlants"/>
        </authorList>
    </citation>
    <scope>IDENTIFICATION</scope>
</reference>
<evidence type="ECO:0000259" key="2">
    <source>
        <dbReference type="Pfam" id="PF25574"/>
    </source>
</evidence>
<dbReference type="InterPro" id="IPR011989">
    <property type="entry name" value="ARM-like"/>
</dbReference>
<protein>
    <recommendedName>
        <fullName evidence="2">Importin subunit beta-1/Transportin-1-like TPR repeats domain-containing protein</fullName>
    </recommendedName>
</protein>
<reference evidence="3" key="2">
    <citation type="submission" date="2018-03" db="EMBL/GenBank/DDBJ databases">
        <title>The Triticum urartu genome reveals the dynamic nature of wheat genome evolution.</title>
        <authorList>
            <person name="Ling H."/>
            <person name="Ma B."/>
            <person name="Shi X."/>
            <person name="Liu H."/>
            <person name="Dong L."/>
            <person name="Sun H."/>
            <person name="Cao Y."/>
            <person name="Gao Q."/>
            <person name="Zheng S."/>
            <person name="Li Y."/>
            <person name="Yu Y."/>
            <person name="Du H."/>
            <person name="Qi M."/>
            <person name="Li Y."/>
            <person name="Yu H."/>
            <person name="Cui Y."/>
            <person name="Wang N."/>
            <person name="Chen C."/>
            <person name="Wu H."/>
            <person name="Zhao Y."/>
            <person name="Zhang J."/>
            <person name="Li Y."/>
            <person name="Zhou W."/>
            <person name="Zhang B."/>
            <person name="Hu W."/>
            <person name="Eijk M."/>
            <person name="Tang J."/>
            <person name="Witsenboer H."/>
            <person name="Zhao S."/>
            <person name="Li Z."/>
            <person name="Zhang A."/>
            <person name="Wang D."/>
            <person name="Liang C."/>
        </authorList>
    </citation>
    <scope>NUCLEOTIDE SEQUENCE [LARGE SCALE GENOMIC DNA]</scope>
    <source>
        <strain evidence="3">cv. G1812</strain>
    </source>
</reference>